<sequence>MKENRLFKIIYFILEKGRVTAPELAEKFEVSVRTIYRDIDVISSAGIPIYVTTGRSGGIQILDNYVLDKALFSDKEKHDILSSLQSLSVIDNTCERELLTKLSALFNTQPENWVEVDFSRWGSKTQDNTKFEQLKNAAINHKVATIVYVSSCFKKTRRNIHPLKLYYKSKEWYVKAYCTEKNDFRLFKINRIIHCEILDEDFIPVEFPELQDTEQNGYNKIILRFPKEMAYRVYDEFTEDEITEQENGDFIAAAYMPEDTWLIGYLLSYGVYVEVIEPAYLRKVLSDEAKKIYEKYKP</sequence>
<accession>A0ABX1VWV4</accession>
<dbReference type="InterPro" id="IPR013196">
    <property type="entry name" value="HTH_11"/>
</dbReference>
<feature type="domain" description="HTH deoR-type" evidence="3">
    <location>
        <begin position="2"/>
        <end position="61"/>
    </location>
</feature>
<dbReference type="Pfam" id="PF13280">
    <property type="entry name" value="WYL"/>
    <property type="match status" value="1"/>
</dbReference>
<dbReference type="RefSeq" id="WP_170822039.1">
    <property type="nucleotide sequence ID" value="NZ_JAAOXG010000026.1"/>
</dbReference>
<dbReference type="PANTHER" id="PTHR34580">
    <property type="match status" value="1"/>
</dbReference>
<dbReference type="InterPro" id="IPR026881">
    <property type="entry name" value="WYL_dom"/>
</dbReference>
<evidence type="ECO:0000259" key="3">
    <source>
        <dbReference type="PROSITE" id="PS51000"/>
    </source>
</evidence>
<dbReference type="PROSITE" id="PS52050">
    <property type="entry name" value="WYL"/>
    <property type="match status" value="1"/>
</dbReference>
<dbReference type="Gene3D" id="1.10.10.10">
    <property type="entry name" value="Winged helix-like DNA-binding domain superfamily/Winged helix DNA-binding domain"/>
    <property type="match status" value="1"/>
</dbReference>
<organism evidence="4 5">
    <name type="scientific">Lacrimispora defluvii</name>
    <dbReference type="NCBI Taxonomy" id="2719233"/>
    <lineage>
        <taxon>Bacteria</taxon>
        <taxon>Bacillati</taxon>
        <taxon>Bacillota</taxon>
        <taxon>Clostridia</taxon>
        <taxon>Lachnospirales</taxon>
        <taxon>Lachnospiraceae</taxon>
        <taxon>Lacrimispora</taxon>
    </lineage>
</organism>
<dbReference type="PANTHER" id="PTHR34580:SF1">
    <property type="entry name" value="PROTEIN PAFC"/>
    <property type="match status" value="1"/>
</dbReference>
<evidence type="ECO:0000313" key="4">
    <source>
        <dbReference type="EMBL" id="NNJ30856.1"/>
    </source>
</evidence>
<evidence type="ECO:0000256" key="2">
    <source>
        <dbReference type="ARBA" id="ARBA00023163"/>
    </source>
</evidence>
<gene>
    <name evidence="4" type="ORF">G9470_13785</name>
</gene>
<dbReference type="Proteomes" id="UP000539052">
    <property type="component" value="Unassembled WGS sequence"/>
</dbReference>
<dbReference type="InterPro" id="IPR057727">
    <property type="entry name" value="WCX_dom"/>
</dbReference>
<dbReference type="SUPFAM" id="SSF46785">
    <property type="entry name" value="Winged helix' DNA-binding domain"/>
    <property type="match status" value="1"/>
</dbReference>
<dbReference type="InterPro" id="IPR036390">
    <property type="entry name" value="WH_DNA-bd_sf"/>
</dbReference>
<proteinExistence type="predicted"/>
<dbReference type="InterPro" id="IPR036388">
    <property type="entry name" value="WH-like_DNA-bd_sf"/>
</dbReference>
<keyword evidence="5" id="KW-1185">Reference proteome</keyword>
<dbReference type="Pfam" id="PF25583">
    <property type="entry name" value="WCX"/>
    <property type="match status" value="1"/>
</dbReference>
<dbReference type="EMBL" id="JAAOXG010000026">
    <property type="protein sequence ID" value="NNJ30856.1"/>
    <property type="molecule type" value="Genomic_DNA"/>
</dbReference>
<dbReference type="InterPro" id="IPR051534">
    <property type="entry name" value="CBASS_pafABC_assoc_protein"/>
</dbReference>
<name>A0ABX1VWV4_9FIRM</name>
<dbReference type="InterPro" id="IPR028349">
    <property type="entry name" value="PafC-like"/>
</dbReference>
<keyword evidence="1" id="KW-0805">Transcription regulation</keyword>
<keyword evidence="2" id="KW-0804">Transcription</keyword>
<dbReference type="PIRSF" id="PIRSF016838">
    <property type="entry name" value="PafC"/>
    <property type="match status" value="1"/>
</dbReference>
<dbReference type="InterPro" id="IPR001034">
    <property type="entry name" value="DeoR_HTH"/>
</dbReference>
<evidence type="ECO:0000256" key="1">
    <source>
        <dbReference type="ARBA" id="ARBA00023015"/>
    </source>
</evidence>
<reference evidence="4 5" key="1">
    <citation type="submission" date="2020-03" db="EMBL/GenBank/DDBJ databases">
        <title>Genome Sequence of industrial isolate, B5A.</title>
        <authorList>
            <person name="Sharma S."/>
            <person name="Patil P.B."/>
            <person name="Korpole S."/>
        </authorList>
    </citation>
    <scope>NUCLEOTIDE SEQUENCE [LARGE SCALE GENOMIC DNA]</scope>
    <source>
        <strain evidence="4 5">PI-S10-B5A</strain>
    </source>
</reference>
<evidence type="ECO:0000313" key="5">
    <source>
        <dbReference type="Proteomes" id="UP000539052"/>
    </source>
</evidence>
<protein>
    <submittedName>
        <fullName evidence="4">YafY family transcriptional regulator</fullName>
    </submittedName>
</protein>
<dbReference type="Pfam" id="PF08279">
    <property type="entry name" value="HTH_11"/>
    <property type="match status" value="1"/>
</dbReference>
<dbReference type="PROSITE" id="PS51000">
    <property type="entry name" value="HTH_DEOR_2"/>
    <property type="match status" value="1"/>
</dbReference>
<comment type="caution">
    <text evidence="4">The sequence shown here is derived from an EMBL/GenBank/DDBJ whole genome shotgun (WGS) entry which is preliminary data.</text>
</comment>